<dbReference type="Proteomes" id="UP000199459">
    <property type="component" value="Unassembled WGS sequence"/>
</dbReference>
<dbReference type="InterPro" id="IPR013424">
    <property type="entry name" value="Ice-binding_C"/>
</dbReference>
<evidence type="ECO:0000256" key="1">
    <source>
        <dbReference type="SAM" id="SignalP"/>
    </source>
</evidence>
<name>A0A1H8HUX2_9PROT</name>
<dbReference type="AlphaFoldDB" id="A0A1H8HUX2"/>
<dbReference type="Pfam" id="PF07589">
    <property type="entry name" value="PEP-CTERM"/>
    <property type="match status" value="1"/>
</dbReference>
<feature type="chain" id="PRO_5011634390" evidence="1">
    <location>
        <begin position="24"/>
        <end position="218"/>
    </location>
</feature>
<evidence type="ECO:0000313" key="5">
    <source>
        <dbReference type="Proteomes" id="UP000199459"/>
    </source>
</evidence>
<evidence type="ECO:0000259" key="3">
    <source>
        <dbReference type="Pfam" id="PF07603"/>
    </source>
</evidence>
<dbReference type="EMBL" id="FOCP01000026">
    <property type="protein sequence ID" value="SEN59805.1"/>
    <property type="molecule type" value="Genomic_DNA"/>
</dbReference>
<evidence type="ECO:0000313" key="4">
    <source>
        <dbReference type="EMBL" id="SEN59805.1"/>
    </source>
</evidence>
<feature type="domain" description="Lcl C-terminal" evidence="3">
    <location>
        <begin position="33"/>
        <end position="189"/>
    </location>
</feature>
<protein>
    <submittedName>
        <fullName evidence="4">PEP-CTERM protein-sorting domain-containing protein</fullName>
    </submittedName>
</protein>
<feature type="domain" description="Ice-binding protein C-terminal" evidence="2">
    <location>
        <begin position="195"/>
        <end position="213"/>
    </location>
</feature>
<organism evidence="4 5">
    <name type="scientific">Nitrosomonas marina</name>
    <dbReference type="NCBI Taxonomy" id="917"/>
    <lineage>
        <taxon>Bacteria</taxon>
        <taxon>Pseudomonadati</taxon>
        <taxon>Pseudomonadota</taxon>
        <taxon>Betaproteobacteria</taxon>
        <taxon>Nitrosomonadales</taxon>
        <taxon>Nitrosomonadaceae</taxon>
        <taxon>Nitrosomonas</taxon>
    </lineage>
</organism>
<proteinExistence type="predicted"/>
<feature type="signal peptide" evidence="1">
    <location>
        <begin position="1"/>
        <end position="23"/>
    </location>
</feature>
<sequence>MNNTVNGAVCAGILTLAAASVDAALLSRLGGLAVYDTDRDITWLADANAAAGTIFDDGFSNSDGRLTWNNALTWVDSLTIGGFNDWRLPFTPDPDSTCIGNATSLGAEGFNCTGSELGHLFYDELGGTAFVDILNSTDPDLALFSNIQAAYWSGTEIASDTSLAWGMSYKVGLQAGTSKVNTSFAWAVRDGDVGTVSEPSILALLGIGLIGFMTYGRN</sequence>
<accession>A0A1H8HUX2</accession>
<evidence type="ECO:0000259" key="2">
    <source>
        <dbReference type="Pfam" id="PF07589"/>
    </source>
</evidence>
<gene>
    <name evidence="4" type="ORF">SAMN05216325_12640</name>
</gene>
<dbReference type="InterPro" id="IPR011460">
    <property type="entry name" value="Lcl_C"/>
</dbReference>
<reference evidence="4 5" key="1">
    <citation type="submission" date="2016-10" db="EMBL/GenBank/DDBJ databases">
        <authorList>
            <person name="de Groot N.N."/>
        </authorList>
    </citation>
    <scope>NUCLEOTIDE SEQUENCE [LARGE SCALE GENOMIC DNA]</scope>
    <source>
        <strain evidence="4 5">Nm22</strain>
    </source>
</reference>
<dbReference type="Pfam" id="PF07603">
    <property type="entry name" value="Lcl_C"/>
    <property type="match status" value="1"/>
</dbReference>
<keyword evidence="1" id="KW-0732">Signal</keyword>
<dbReference type="RefSeq" id="WP_177167775.1">
    <property type="nucleotide sequence ID" value="NZ_FOCP01000026.1"/>
</dbReference>